<evidence type="ECO:0000313" key="1">
    <source>
        <dbReference type="EMBL" id="JAH77164.1"/>
    </source>
</evidence>
<proteinExistence type="predicted"/>
<name>A0A0E9VGA3_ANGAN</name>
<organism evidence="1">
    <name type="scientific">Anguilla anguilla</name>
    <name type="common">European freshwater eel</name>
    <name type="synonym">Muraena anguilla</name>
    <dbReference type="NCBI Taxonomy" id="7936"/>
    <lineage>
        <taxon>Eukaryota</taxon>
        <taxon>Metazoa</taxon>
        <taxon>Chordata</taxon>
        <taxon>Craniata</taxon>
        <taxon>Vertebrata</taxon>
        <taxon>Euteleostomi</taxon>
        <taxon>Actinopterygii</taxon>
        <taxon>Neopterygii</taxon>
        <taxon>Teleostei</taxon>
        <taxon>Anguilliformes</taxon>
        <taxon>Anguillidae</taxon>
        <taxon>Anguilla</taxon>
    </lineage>
</organism>
<reference evidence="1" key="2">
    <citation type="journal article" date="2015" name="Fish Shellfish Immunol.">
        <title>Early steps in the European eel (Anguilla anguilla)-Vibrio vulnificus interaction in the gills: Role of the RtxA13 toxin.</title>
        <authorList>
            <person name="Callol A."/>
            <person name="Pajuelo D."/>
            <person name="Ebbesson L."/>
            <person name="Teles M."/>
            <person name="MacKenzie S."/>
            <person name="Amaro C."/>
        </authorList>
    </citation>
    <scope>NUCLEOTIDE SEQUENCE</scope>
</reference>
<sequence length="41" mass="4738">MSFNSFHYSNTVQSISIWTVITLKKNVLALYSSTLNLEMKQ</sequence>
<accession>A0A0E9VGA3</accession>
<reference evidence="1" key="1">
    <citation type="submission" date="2014-11" db="EMBL/GenBank/DDBJ databases">
        <authorList>
            <person name="Amaro Gonzalez C."/>
        </authorList>
    </citation>
    <scope>NUCLEOTIDE SEQUENCE</scope>
</reference>
<dbReference type="AlphaFoldDB" id="A0A0E9VGA3"/>
<dbReference type="EMBL" id="GBXM01031413">
    <property type="protein sequence ID" value="JAH77164.1"/>
    <property type="molecule type" value="Transcribed_RNA"/>
</dbReference>
<protein>
    <submittedName>
        <fullName evidence="1">Uncharacterized protein</fullName>
    </submittedName>
</protein>